<name>A0AAU9CAT2_9GAMM</name>
<dbReference type="Proteomes" id="UP001321825">
    <property type="component" value="Chromosome"/>
</dbReference>
<evidence type="ECO:0000313" key="2">
    <source>
        <dbReference type="Proteomes" id="UP001321825"/>
    </source>
</evidence>
<evidence type="ECO:0000313" key="1">
    <source>
        <dbReference type="EMBL" id="BCX81619.1"/>
    </source>
</evidence>
<organism evidence="1 2">
    <name type="scientific">Methylomarinovum caldicuralii</name>
    <dbReference type="NCBI Taxonomy" id="438856"/>
    <lineage>
        <taxon>Bacteria</taxon>
        <taxon>Pseudomonadati</taxon>
        <taxon>Pseudomonadota</taxon>
        <taxon>Gammaproteobacteria</taxon>
        <taxon>Methylococcales</taxon>
        <taxon>Methylothermaceae</taxon>
        <taxon>Methylomarinovum</taxon>
    </lineage>
</organism>
<reference evidence="2" key="1">
    <citation type="journal article" date="2024" name="Int. J. Syst. Evol. Microbiol.">
        <title>Methylomarinovum tepidoasis sp. nov., a moderately thermophilic methanotroph of the family Methylothermaceae isolated from a deep-sea hydrothermal field.</title>
        <authorList>
            <person name="Hirayama H."/>
            <person name="Takaki Y."/>
            <person name="Abe M."/>
            <person name="Miyazaki M."/>
            <person name="Uematsu K."/>
            <person name="Matsui Y."/>
            <person name="Takai K."/>
        </authorList>
    </citation>
    <scope>NUCLEOTIDE SEQUENCE [LARGE SCALE GENOMIC DNA]</scope>
    <source>
        <strain evidence="2">IT-9</strain>
    </source>
</reference>
<dbReference type="KEGG" id="mcau:MIT9_P1197"/>
<dbReference type="EMBL" id="AP024714">
    <property type="protein sequence ID" value="BCX81619.1"/>
    <property type="molecule type" value="Genomic_DNA"/>
</dbReference>
<dbReference type="AlphaFoldDB" id="A0AAU9CAT2"/>
<protein>
    <submittedName>
        <fullName evidence="1">Uncharacterized protein</fullName>
    </submittedName>
</protein>
<proteinExistence type="predicted"/>
<accession>A0AAU9CAT2</accession>
<sequence>MNEAEALSRLFTAYGLKDGDLYFLDLIPLVEMVWAEGHNQEAELRILEAFARRHMEELNGLLGYQAVTERDLENFMDRFARRRPPQALLAKLRTIACHRVRRRSSGEMADKAGRILEYCIDIAAACVTRYPYSLRERIMEGERRLLGELLPLLQGQSGS</sequence>
<keyword evidence="2" id="KW-1185">Reference proteome</keyword>
<gene>
    <name evidence="1" type="ORF">MIT9_P1197</name>
</gene>